<gene>
    <name evidence="2" type="ORF">A2392_03010</name>
</gene>
<feature type="domain" description="CxxC-x17-CxxC" evidence="1">
    <location>
        <begin position="56"/>
        <end position="89"/>
    </location>
</feature>
<name>A0A1F6FIN8_9BACT</name>
<protein>
    <recommendedName>
        <fullName evidence="1">CxxC-x17-CxxC domain-containing protein</fullName>
    </recommendedName>
</protein>
<accession>A0A1F6FIN8</accession>
<dbReference type="Pfam" id="PF23477">
    <property type="entry name" value="zf_Tbcl_2"/>
    <property type="match status" value="1"/>
</dbReference>
<evidence type="ECO:0000259" key="1">
    <source>
        <dbReference type="Pfam" id="PF23477"/>
    </source>
</evidence>
<dbReference type="InterPro" id="IPR026363">
    <property type="entry name" value="CxxC-x17-CxxC_dom"/>
</dbReference>
<organism evidence="2 3">
    <name type="scientific">Candidatus Kaiserbacteria bacterium RIFOXYB1_FULL_46_14</name>
    <dbReference type="NCBI Taxonomy" id="1798531"/>
    <lineage>
        <taxon>Bacteria</taxon>
        <taxon>Candidatus Kaiseribacteriota</taxon>
    </lineage>
</organism>
<dbReference type="InterPro" id="IPR036280">
    <property type="entry name" value="Multihaem_cyt_sf"/>
</dbReference>
<dbReference type="EMBL" id="MFMS01000005">
    <property type="protein sequence ID" value="OGG85735.1"/>
    <property type="molecule type" value="Genomic_DNA"/>
</dbReference>
<dbReference type="AlphaFoldDB" id="A0A1F6FIN8"/>
<evidence type="ECO:0000313" key="2">
    <source>
        <dbReference type="EMBL" id="OGG85735.1"/>
    </source>
</evidence>
<dbReference type="Proteomes" id="UP000177395">
    <property type="component" value="Unassembled WGS sequence"/>
</dbReference>
<dbReference type="STRING" id="1798531.A2392_03010"/>
<evidence type="ECO:0000313" key="3">
    <source>
        <dbReference type="Proteomes" id="UP000177395"/>
    </source>
</evidence>
<sequence>MFQGNWKCSGCGATITELPFEPRSTEGLKCRDCHQKGRGSSAPARPTGDRKMFEGDWACSGCGAKITQLPFEPRDTSNLKCIDCFKSSR</sequence>
<reference evidence="2 3" key="1">
    <citation type="journal article" date="2016" name="Nat. Commun.">
        <title>Thousands of microbial genomes shed light on interconnected biogeochemical processes in an aquifer system.</title>
        <authorList>
            <person name="Anantharaman K."/>
            <person name="Brown C.T."/>
            <person name="Hug L.A."/>
            <person name="Sharon I."/>
            <person name="Castelle C.J."/>
            <person name="Probst A.J."/>
            <person name="Thomas B.C."/>
            <person name="Singh A."/>
            <person name="Wilkins M.J."/>
            <person name="Karaoz U."/>
            <person name="Brodie E.L."/>
            <person name="Williams K.H."/>
            <person name="Hubbard S.S."/>
            <person name="Banfield J.F."/>
        </authorList>
    </citation>
    <scope>NUCLEOTIDE SEQUENCE [LARGE SCALE GENOMIC DNA]</scope>
</reference>
<dbReference type="SUPFAM" id="SSF48695">
    <property type="entry name" value="Multiheme cytochromes"/>
    <property type="match status" value="1"/>
</dbReference>
<comment type="caution">
    <text evidence="2">The sequence shown here is derived from an EMBL/GenBank/DDBJ whole genome shotgun (WGS) entry which is preliminary data.</text>
</comment>
<proteinExistence type="predicted"/>